<protein>
    <submittedName>
        <fullName evidence="2">DUF1109 domain-containing protein</fullName>
    </submittedName>
</protein>
<feature type="transmembrane region" description="Helical" evidence="1">
    <location>
        <begin position="76"/>
        <end position="94"/>
    </location>
</feature>
<dbReference type="Pfam" id="PF06532">
    <property type="entry name" value="NrsF"/>
    <property type="match status" value="1"/>
</dbReference>
<feature type="transmembrane region" description="Helical" evidence="1">
    <location>
        <begin position="167"/>
        <end position="186"/>
    </location>
</feature>
<evidence type="ECO:0000313" key="2">
    <source>
        <dbReference type="EMBL" id="MCK8782507.1"/>
    </source>
</evidence>
<proteinExistence type="predicted"/>
<feature type="transmembrane region" description="Helical" evidence="1">
    <location>
        <begin position="192"/>
        <end position="213"/>
    </location>
</feature>
<keyword evidence="1" id="KW-1133">Transmembrane helix</keyword>
<feature type="transmembrane region" description="Helical" evidence="1">
    <location>
        <begin position="37"/>
        <end position="56"/>
    </location>
</feature>
<evidence type="ECO:0000313" key="3">
    <source>
        <dbReference type="Proteomes" id="UP001202827"/>
    </source>
</evidence>
<gene>
    <name evidence="2" type="ORF">M0654_21285</name>
</gene>
<dbReference type="InterPro" id="IPR009495">
    <property type="entry name" value="NrsF"/>
</dbReference>
<reference evidence="2 3" key="1">
    <citation type="submission" date="2022-04" db="EMBL/GenBank/DDBJ databases">
        <title>Rhizobium coralii sp. nov., isolated from coral Turbinaria peltata.</title>
        <authorList>
            <person name="Sun H."/>
        </authorList>
    </citation>
    <scope>NUCLEOTIDE SEQUENCE [LARGE SCALE GENOMIC DNA]</scope>
    <source>
        <strain evidence="2 3">NTR19</strain>
    </source>
</reference>
<dbReference type="EMBL" id="JALPRY010000031">
    <property type="protein sequence ID" value="MCK8782507.1"/>
    <property type="molecule type" value="Genomic_DNA"/>
</dbReference>
<organism evidence="2 3">
    <name type="scientific">Neorhizobium turbinariae</name>
    <dbReference type="NCBI Taxonomy" id="2937795"/>
    <lineage>
        <taxon>Bacteria</taxon>
        <taxon>Pseudomonadati</taxon>
        <taxon>Pseudomonadota</taxon>
        <taxon>Alphaproteobacteria</taxon>
        <taxon>Hyphomicrobiales</taxon>
        <taxon>Rhizobiaceae</taxon>
        <taxon>Rhizobium/Agrobacterium group</taxon>
        <taxon>Neorhizobium</taxon>
    </lineage>
</organism>
<keyword evidence="3" id="KW-1185">Reference proteome</keyword>
<sequence>MMSEHERQRFESTNVLIKQLALEAGDERTGGLRFTKLFAVALVIALLAAIAVVLATAGARADFSDYFWSWTSQFKVIGMLLLAAGAVHAVWAAVTPGERARLMQGVLPAGVFLLIGALLDRSNLPVFGAHSLSVVLCVGTIIAASLPALVVILIAMRRGIPTRLTNAGVAAGLLAGSVGALSYTIACLNDGATFVATWYPVAIAIVTLLGRAITPRALTW</sequence>
<comment type="caution">
    <text evidence="2">The sequence shown here is derived from an EMBL/GenBank/DDBJ whole genome shotgun (WGS) entry which is preliminary data.</text>
</comment>
<name>A0ABT0IXA2_9HYPH</name>
<keyword evidence="1" id="KW-0472">Membrane</keyword>
<dbReference type="Proteomes" id="UP001202827">
    <property type="component" value="Unassembled WGS sequence"/>
</dbReference>
<feature type="transmembrane region" description="Helical" evidence="1">
    <location>
        <begin position="101"/>
        <end position="119"/>
    </location>
</feature>
<keyword evidence="1" id="KW-0812">Transmembrane</keyword>
<feature type="transmembrane region" description="Helical" evidence="1">
    <location>
        <begin position="131"/>
        <end position="155"/>
    </location>
</feature>
<evidence type="ECO:0000256" key="1">
    <source>
        <dbReference type="SAM" id="Phobius"/>
    </source>
</evidence>
<accession>A0ABT0IXA2</accession>
<dbReference type="RefSeq" id="WP_248684811.1">
    <property type="nucleotide sequence ID" value="NZ_JALPRY010000031.1"/>
</dbReference>